<proteinExistence type="inferred from homology"/>
<keyword evidence="4" id="KW-0121">Carboxypeptidase</keyword>
<accession>A0A7D8AHH1</accession>
<name>A0A7D8AHH1_9MICO</name>
<sequence length="423" mass="44499">MSSETMTEDRRADDTTGTGALDDLRRQAMDPRLGAARILVVEAESGRPLLERAADLPAETASVMKTITCAAALHVLGPDHRIATRVVRGAVPGEVVLVGGGDVTLSRVPGDGATYYTDPPRLDELARRTLEALGGTPPVRIVLDDSLFAGGEWRDDQWEQEDRDPNGDVPLISSLQTDGDRDDPASDEGARGADPTGRAGEAFAAFLGGSPELARGTAPVGAEVLASVESRPVEALVRECLKTSDNALAEALAKLSAIALGSGPGFDEVGEKLRGVLAEYGVPIDGVELLDGSGMSAGIRVPARTVVDLLRRARLREGALGLLDDRLTRTGPNGTMYVKRFVGENTIIGDALRAKTGYIGSVHSLAGVVRTVGGAELVFGVFAMGDRMPPEDPARTAVDDFTVRLHLLGDALLDLDESVRLDP</sequence>
<evidence type="ECO:0000313" key="5">
    <source>
        <dbReference type="Proteomes" id="UP000515708"/>
    </source>
</evidence>
<dbReference type="GO" id="GO:0000270">
    <property type="term" value="P:peptidoglycan metabolic process"/>
    <property type="evidence" value="ECO:0007669"/>
    <property type="project" value="TreeGrafter"/>
</dbReference>
<dbReference type="PRINTS" id="PR00922">
    <property type="entry name" value="DADACBPTASE3"/>
</dbReference>
<comment type="similarity">
    <text evidence="1">Belongs to the peptidase S13 family.</text>
</comment>
<feature type="region of interest" description="Disordered" evidence="3">
    <location>
        <begin position="1"/>
        <end position="26"/>
    </location>
</feature>
<dbReference type="Pfam" id="PF02113">
    <property type="entry name" value="Peptidase_S13"/>
    <property type="match status" value="2"/>
</dbReference>
<dbReference type="GO" id="GO:0004185">
    <property type="term" value="F:serine-type carboxypeptidase activity"/>
    <property type="evidence" value="ECO:0007669"/>
    <property type="project" value="InterPro"/>
</dbReference>
<evidence type="ECO:0000256" key="2">
    <source>
        <dbReference type="ARBA" id="ARBA00022801"/>
    </source>
</evidence>
<dbReference type="Gene3D" id="3.40.710.10">
    <property type="entry name" value="DD-peptidase/beta-lactamase superfamily"/>
    <property type="match status" value="2"/>
</dbReference>
<dbReference type="SUPFAM" id="SSF56601">
    <property type="entry name" value="beta-lactamase/transpeptidase-like"/>
    <property type="match status" value="1"/>
</dbReference>
<reference evidence="4 5" key="1">
    <citation type="journal article" date="2020" name="Front. Microbiol.">
        <title>Design of Bacterial Strain-Specific qPCR Assays Using NGS Data and Publicly Available Resources and Its Application to Track Biocontrol Strains.</title>
        <authorList>
            <person name="Hernandez I."/>
            <person name="Sant C."/>
            <person name="Martinez R."/>
            <person name="Fernandez C."/>
        </authorList>
    </citation>
    <scope>NUCLEOTIDE SEQUENCE [LARGE SCALE GENOMIC DNA]</scope>
    <source>
        <strain evidence="4 5">B24</strain>
    </source>
</reference>
<gene>
    <name evidence="4" type="ORF">FVO59_10975</name>
</gene>
<dbReference type="Proteomes" id="UP000515708">
    <property type="component" value="Chromosome"/>
</dbReference>
<evidence type="ECO:0000256" key="1">
    <source>
        <dbReference type="ARBA" id="ARBA00006096"/>
    </source>
</evidence>
<dbReference type="GO" id="GO:0006508">
    <property type="term" value="P:proteolysis"/>
    <property type="evidence" value="ECO:0007669"/>
    <property type="project" value="InterPro"/>
</dbReference>
<dbReference type="AlphaFoldDB" id="A0A7D8AHH1"/>
<evidence type="ECO:0000256" key="3">
    <source>
        <dbReference type="SAM" id="MobiDB-lite"/>
    </source>
</evidence>
<dbReference type="InterPro" id="IPR012338">
    <property type="entry name" value="Beta-lactam/transpept-like"/>
</dbReference>
<dbReference type="PANTHER" id="PTHR30023">
    <property type="entry name" value="D-ALANYL-D-ALANINE CARBOXYPEPTIDASE"/>
    <property type="match status" value="1"/>
</dbReference>
<evidence type="ECO:0000313" key="4">
    <source>
        <dbReference type="EMBL" id="QMU97682.1"/>
    </source>
</evidence>
<dbReference type="RefSeq" id="WP_182252681.1">
    <property type="nucleotide sequence ID" value="NZ_CP043732.1"/>
</dbReference>
<feature type="region of interest" description="Disordered" evidence="3">
    <location>
        <begin position="156"/>
        <end position="197"/>
    </location>
</feature>
<feature type="compositionally biased region" description="Basic and acidic residues" evidence="3">
    <location>
        <begin position="178"/>
        <end position="191"/>
    </location>
</feature>
<dbReference type="EMBL" id="CP043732">
    <property type="protein sequence ID" value="QMU97682.1"/>
    <property type="molecule type" value="Genomic_DNA"/>
</dbReference>
<protein>
    <submittedName>
        <fullName evidence="4">D-alanyl-D-alanine carboxypeptidase</fullName>
    </submittedName>
</protein>
<organism evidence="4 5">
    <name type="scientific">Microbacterium esteraromaticum</name>
    <dbReference type="NCBI Taxonomy" id="57043"/>
    <lineage>
        <taxon>Bacteria</taxon>
        <taxon>Bacillati</taxon>
        <taxon>Actinomycetota</taxon>
        <taxon>Actinomycetes</taxon>
        <taxon>Micrococcales</taxon>
        <taxon>Microbacteriaceae</taxon>
        <taxon>Microbacterium</taxon>
    </lineage>
</organism>
<keyword evidence="4" id="KW-0645">Protease</keyword>
<dbReference type="InterPro" id="IPR000667">
    <property type="entry name" value="Peptidase_S13"/>
</dbReference>
<dbReference type="PANTHER" id="PTHR30023:SF0">
    <property type="entry name" value="PENICILLIN-SENSITIVE CARBOXYPEPTIDASE A"/>
    <property type="match status" value="1"/>
</dbReference>
<keyword evidence="2" id="KW-0378">Hydrolase</keyword>